<dbReference type="EMBL" id="WAAU01000036">
    <property type="protein sequence ID" value="KAB1153307.1"/>
    <property type="molecule type" value="Genomic_DNA"/>
</dbReference>
<keyword evidence="3" id="KW-1185">Reference proteome</keyword>
<dbReference type="Gene3D" id="2.60.40.1120">
    <property type="entry name" value="Carboxypeptidase-like, regulatory domain"/>
    <property type="match status" value="1"/>
</dbReference>
<reference evidence="2 3" key="1">
    <citation type="submission" date="2019-09" db="EMBL/GenBank/DDBJ databases">
        <authorList>
            <person name="Cao W.R."/>
        </authorList>
    </citation>
    <scope>NUCLEOTIDE SEQUENCE [LARGE SCALE GENOMIC DNA]</scope>
    <source>
        <strain evidence="3">a4</strain>
    </source>
</reference>
<dbReference type="InterPro" id="IPR032627">
    <property type="entry name" value="DUF4876"/>
</dbReference>
<dbReference type="AlphaFoldDB" id="A0A7J5A725"/>
<evidence type="ECO:0000313" key="3">
    <source>
        <dbReference type="Proteomes" id="UP000467305"/>
    </source>
</evidence>
<dbReference type="Pfam" id="PF16215">
    <property type="entry name" value="DUF4876"/>
    <property type="match status" value="1"/>
</dbReference>
<evidence type="ECO:0000313" key="2">
    <source>
        <dbReference type="EMBL" id="KAB1153307.1"/>
    </source>
</evidence>
<name>A0A7J5A725_9FLAO</name>
<sequence length="441" mass="48806">MKSFNKLIAFLIVVTFTMTSCSDDPIIQPVTYGIKANFGEAFNNQSTAGIQVKLKSINSTDEYISTTDTEGNVNFDAVNPGTYNLTATASFTSNEYKNFFGVATTETTVNFSGTLDNIVINNSSDMNKTVVLKTSKIGDLLIKQVYYAGSDIFNSASFRDLFFELYNNSNEVIYLDGLHFAQVYGRTTSSVKTYTLANGQFDWTKSIDQTKGDKSNTDYTYADHIIKFPGTGKQYPLNPGESTVVAGTAINHKQPLVTPTKTYQVAKPELTIDLSGANFEVNFVDYFNSIGKTPLSTDIDNPSVQNMDIVYNNYQRELILDPSGRDSFVIFRIDDFNTLNKIPNPQTTTITSKTRKFVQIPNNIIIDGVEVRKADAAKAAPRRLDSSIDAGQMFVPKGQYSSQSIIRKVAQTFGTRKVLQDTNNSENDFIAIDIPVPGGWN</sequence>
<dbReference type="OrthoDB" id="1409865at2"/>
<accession>A0A7J5A725</accession>
<organism evidence="2 3">
    <name type="scientific">Tenacibaculum aiptasiae</name>
    <dbReference type="NCBI Taxonomy" id="426481"/>
    <lineage>
        <taxon>Bacteria</taxon>
        <taxon>Pseudomonadati</taxon>
        <taxon>Bacteroidota</taxon>
        <taxon>Flavobacteriia</taxon>
        <taxon>Flavobacteriales</taxon>
        <taxon>Flavobacteriaceae</taxon>
        <taxon>Tenacibaculum</taxon>
    </lineage>
</organism>
<feature type="signal peptide" evidence="1">
    <location>
        <begin position="1"/>
        <end position="22"/>
    </location>
</feature>
<dbReference type="PROSITE" id="PS51257">
    <property type="entry name" value="PROKAR_LIPOPROTEIN"/>
    <property type="match status" value="1"/>
</dbReference>
<proteinExistence type="predicted"/>
<feature type="chain" id="PRO_5029886351" evidence="1">
    <location>
        <begin position="23"/>
        <end position="441"/>
    </location>
</feature>
<dbReference type="SUPFAM" id="SSF49478">
    <property type="entry name" value="Cna protein B-type domain"/>
    <property type="match status" value="1"/>
</dbReference>
<evidence type="ECO:0000256" key="1">
    <source>
        <dbReference type="SAM" id="SignalP"/>
    </source>
</evidence>
<comment type="caution">
    <text evidence="2">The sequence shown here is derived from an EMBL/GenBank/DDBJ whole genome shotgun (WGS) entry which is preliminary data.</text>
</comment>
<dbReference type="Proteomes" id="UP000467305">
    <property type="component" value="Unassembled WGS sequence"/>
</dbReference>
<dbReference type="RefSeq" id="WP_150901391.1">
    <property type="nucleotide sequence ID" value="NZ_WAAU01000036.1"/>
</dbReference>
<protein>
    <submittedName>
        <fullName evidence="2">DUF4876 domain-containing protein</fullName>
    </submittedName>
</protein>
<gene>
    <name evidence="2" type="ORF">F7018_17465</name>
</gene>
<keyword evidence="1" id="KW-0732">Signal</keyword>